<gene>
    <name evidence="1" type="ORF">Pla8534_10540</name>
</gene>
<evidence type="ECO:0000313" key="1">
    <source>
        <dbReference type="EMBL" id="QDU93274.1"/>
    </source>
</evidence>
<name>A0A518DN61_9BACT</name>
<dbReference type="KEGG" id="lcre:Pla8534_10540"/>
<protein>
    <recommendedName>
        <fullName evidence="3">TIGR04255 family protein</fullName>
    </recommendedName>
</protein>
<dbReference type="RefSeq" id="WP_145049936.1">
    <property type="nucleotide sequence ID" value="NZ_CP036433.1"/>
</dbReference>
<reference evidence="1 2" key="1">
    <citation type="submission" date="2019-02" db="EMBL/GenBank/DDBJ databases">
        <title>Deep-cultivation of Planctomycetes and their phenomic and genomic characterization uncovers novel biology.</title>
        <authorList>
            <person name="Wiegand S."/>
            <person name="Jogler M."/>
            <person name="Boedeker C."/>
            <person name="Pinto D."/>
            <person name="Vollmers J."/>
            <person name="Rivas-Marin E."/>
            <person name="Kohn T."/>
            <person name="Peeters S.H."/>
            <person name="Heuer A."/>
            <person name="Rast P."/>
            <person name="Oberbeckmann S."/>
            <person name="Bunk B."/>
            <person name="Jeske O."/>
            <person name="Meyerdierks A."/>
            <person name="Storesund J.E."/>
            <person name="Kallscheuer N."/>
            <person name="Luecker S."/>
            <person name="Lage O.M."/>
            <person name="Pohl T."/>
            <person name="Merkel B.J."/>
            <person name="Hornburger P."/>
            <person name="Mueller R.-W."/>
            <person name="Bruemmer F."/>
            <person name="Labrenz M."/>
            <person name="Spormann A.M."/>
            <person name="Op den Camp H."/>
            <person name="Overmann J."/>
            <person name="Amann R."/>
            <person name="Jetten M.S.M."/>
            <person name="Mascher T."/>
            <person name="Medema M.H."/>
            <person name="Devos D.P."/>
            <person name="Kaster A.-K."/>
            <person name="Ovreas L."/>
            <person name="Rohde M."/>
            <person name="Galperin M.Y."/>
            <person name="Jogler C."/>
        </authorList>
    </citation>
    <scope>NUCLEOTIDE SEQUENCE [LARGE SCALE GENOMIC DNA]</scope>
    <source>
        <strain evidence="1 2">Pla85_3_4</strain>
    </source>
</reference>
<evidence type="ECO:0000313" key="2">
    <source>
        <dbReference type="Proteomes" id="UP000317648"/>
    </source>
</evidence>
<dbReference type="OrthoDB" id="250042at2"/>
<sequence length="247" mass="28427">MSGYSTFSDDHYINMQLHTEMDLPQSRETVLHFFEQIQKRYPVMRNFYSRERGEFVLEEDKERGDYRWTTIETRRVSSGVVNPATAEEALEQHRTVLDIAPYALSVSPIECESLNIMFAFDYTYRGNHNQLLVDALGMTPAFDRICELPGVAVVNNEPSIQLALDEDCRVVCRLSVEPRTTLFSVRSGDYPEEQLSVYFTARRYGGLDPGETYVSAMDHLADVCRDMLDNYVIDQVLRPLQQTIALK</sequence>
<evidence type="ECO:0008006" key="3">
    <source>
        <dbReference type="Google" id="ProtNLM"/>
    </source>
</evidence>
<keyword evidence="2" id="KW-1185">Reference proteome</keyword>
<dbReference type="Proteomes" id="UP000317648">
    <property type="component" value="Chromosome"/>
</dbReference>
<proteinExistence type="predicted"/>
<organism evidence="1 2">
    <name type="scientific">Lignipirellula cremea</name>
    <dbReference type="NCBI Taxonomy" id="2528010"/>
    <lineage>
        <taxon>Bacteria</taxon>
        <taxon>Pseudomonadati</taxon>
        <taxon>Planctomycetota</taxon>
        <taxon>Planctomycetia</taxon>
        <taxon>Pirellulales</taxon>
        <taxon>Pirellulaceae</taxon>
        <taxon>Lignipirellula</taxon>
    </lineage>
</organism>
<dbReference type="AlphaFoldDB" id="A0A518DN61"/>
<dbReference type="EMBL" id="CP036433">
    <property type="protein sequence ID" value="QDU93274.1"/>
    <property type="molecule type" value="Genomic_DNA"/>
</dbReference>
<accession>A0A518DN61</accession>